<dbReference type="CDD" id="cd07817">
    <property type="entry name" value="SRPBCC_8"/>
    <property type="match status" value="1"/>
</dbReference>
<gene>
    <name evidence="2" type="ORF">I2488_01730</name>
</gene>
<proteinExistence type="predicted"/>
<comment type="caution">
    <text evidence="2">The sequence shown here is derived from an EMBL/GenBank/DDBJ whole genome shotgun (WGS) entry which is preliminary data.</text>
</comment>
<dbReference type="Proteomes" id="UP000600799">
    <property type="component" value="Unassembled WGS sequence"/>
</dbReference>
<dbReference type="Pfam" id="PF10604">
    <property type="entry name" value="Polyketide_cyc2"/>
    <property type="match status" value="1"/>
</dbReference>
<dbReference type="RefSeq" id="WP_196274079.1">
    <property type="nucleotide sequence ID" value="NZ_JADQDC010000001.1"/>
</dbReference>
<keyword evidence="3" id="KW-1185">Reference proteome</keyword>
<evidence type="ECO:0000256" key="1">
    <source>
        <dbReference type="SAM" id="MobiDB-lite"/>
    </source>
</evidence>
<name>A0ABS0HBR3_9SPHN</name>
<dbReference type="InterPro" id="IPR019587">
    <property type="entry name" value="Polyketide_cyclase/dehydratase"/>
</dbReference>
<dbReference type="InterPro" id="IPR023393">
    <property type="entry name" value="START-like_dom_sf"/>
</dbReference>
<dbReference type="Gene3D" id="3.30.530.20">
    <property type="match status" value="1"/>
</dbReference>
<organism evidence="2 3">
    <name type="scientific">Novosphingobium jiangmenense</name>
    <dbReference type="NCBI Taxonomy" id="2791981"/>
    <lineage>
        <taxon>Bacteria</taxon>
        <taxon>Pseudomonadati</taxon>
        <taxon>Pseudomonadota</taxon>
        <taxon>Alphaproteobacteria</taxon>
        <taxon>Sphingomonadales</taxon>
        <taxon>Sphingomonadaceae</taxon>
        <taxon>Novosphingobium</taxon>
    </lineage>
</organism>
<dbReference type="SUPFAM" id="SSF55961">
    <property type="entry name" value="Bet v1-like"/>
    <property type="match status" value="1"/>
</dbReference>
<feature type="compositionally biased region" description="Basic and acidic residues" evidence="1">
    <location>
        <begin position="215"/>
        <end position="235"/>
    </location>
</feature>
<feature type="region of interest" description="Disordered" evidence="1">
    <location>
        <begin position="209"/>
        <end position="235"/>
    </location>
</feature>
<dbReference type="InterPro" id="IPR047137">
    <property type="entry name" value="ORF3"/>
</dbReference>
<evidence type="ECO:0000313" key="3">
    <source>
        <dbReference type="Proteomes" id="UP000600799"/>
    </source>
</evidence>
<evidence type="ECO:0000313" key="2">
    <source>
        <dbReference type="EMBL" id="MBF9149716.1"/>
    </source>
</evidence>
<dbReference type="EMBL" id="JADQDC010000001">
    <property type="protein sequence ID" value="MBF9149716.1"/>
    <property type="molecule type" value="Genomic_DNA"/>
</dbReference>
<dbReference type="PANTHER" id="PTHR33824">
    <property type="entry name" value="POLYKETIDE CYCLASE/DEHYDRASE AND LIPID TRANSPORT SUPERFAMILY PROTEIN"/>
    <property type="match status" value="1"/>
</dbReference>
<accession>A0ABS0HBR3</accession>
<dbReference type="PANTHER" id="PTHR33824:SF7">
    <property type="entry name" value="POLYKETIDE CYCLASE_DEHYDRASE AND LIPID TRANSPORT SUPERFAMILY PROTEIN"/>
    <property type="match status" value="1"/>
</dbReference>
<reference evidence="2 3" key="1">
    <citation type="submission" date="2020-11" db="EMBL/GenBank/DDBJ databases">
        <title>The genome sequence of Novosphingobium sp. 1Y9A.</title>
        <authorList>
            <person name="Liu Y."/>
        </authorList>
    </citation>
    <scope>NUCLEOTIDE SEQUENCE [LARGE SCALE GENOMIC DNA]</scope>
    <source>
        <strain evidence="2 3">1Y9A</strain>
    </source>
</reference>
<sequence length="235" mass="25797">MKSQNLRSGSASAAGLAGLIVLGTIAAGTGLYAASRKRGHKDASDDAPGFTARGLFGQRSFGKYDVVGRSVTIGRPREELFAFWRDFANLATFMENVEKVQPVGSDGHCVWTLRAPMGETVDVETRIVSEEPGHLIAWRSVEGSDIDTEGRVTFEDAPGNRGTRVSVRIAYRPPAGELGRVLAKIMGREPEVQARHDLRRFRMLMETGEIATSARRKDQTRAARQAEKHREEETA</sequence>
<protein>
    <submittedName>
        <fullName evidence="2">SRPBCC family protein</fullName>
    </submittedName>
</protein>